<name>A0ABM7VNC2_9BACT</name>
<evidence type="ECO:0000313" key="2">
    <source>
        <dbReference type="Proteomes" id="UP001354989"/>
    </source>
</evidence>
<protein>
    <recommendedName>
        <fullName evidence="3">ParB/Sulfiredoxin domain-containing protein</fullName>
    </recommendedName>
</protein>
<geneLocation type="plasmid" evidence="1 2">
    <name>pPPrrn</name>
</geneLocation>
<dbReference type="Proteomes" id="UP001354989">
    <property type="component" value="Plasmid pPPrrn"/>
</dbReference>
<dbReference type="Gene3D" id="3.90.1530.10">
    <property type="entry name" value="Conserved hypothetical protein from pyrococcus furiosus pfu- 392566-001, ParB domain"/>
    <property type="match status" value="1"/>
</dbReference>
<dbReference type="SUPFAM" id="SSF110849">
    <property type="entry name" value="ParB/Sulfiredoxin"/>
    <property type="match status" value="1"/>
</dbReference>
<dbReference type="InterPro" id="IPR036086">
    <property type="entry name" value="ParB/Sulfiredoxin_sf"/>
</dbReference>
<dbReference type="EMBL" id="AP025304">
    <property type="protein sequence ID" value="BDD02512.1"/>
    <property type="molecule type" value="Genomic_DNA"/>
</dbReference>
<organism evidence="1 2">
    <name type="scientific">Persicobacter psychrovividus</name>
    <dbReference type="NCBI Taxonomy" id="387638"/>
    <lineage>
        <taxon>Bacteria</taxon>
        <taxon>Pseudomonadati</taxon>
        <taxon>Bacteroidota</taxon>
        <taxon>Cytophagia</taxon>
        <taxon>Cytophagales</taxon>
        <taxon>Persicobacteraceae</taxon>
        <taxon>Persicobacter</taxon>
    </lineage>
</organism>
<keyword evidence="1" id="KW-0614">Plasmid</keyword>
<evidence type="ECO:0000313" key="1">
    <source>
        <dbReference type="EMBL" id="BDD02512.1"/>
    </source>
</evidence>
<accession>A0ABM7VNC2</accession>
<dbReference type="RefSeq" id="WP_338399683.1">
    <property type="nucleotide sequence ID" value="NZ_AP025304.1"/>
</dbReference>
<reference evidence="1 2" key="1">
    <citation type="submission" date="2021-12" db="EMBL/GenBank/DDBJ databases">
        <title>Genome sequencing of bacteria with rrn-lacking chromosome and rrn-plasmid.</title>
        <authorList>
            <person name="Anda M."/>
            <person name="Iwasaki W."/>
        </authorList>
    </citation>
    <scope>NUCLEOTIDE SEQUENCE [LARGE SCALE GENOMIC DNA]</scope>
    <source>
        <strain evidence="1 2">NBRC 101262</strain>
        <plasmid evidence="1 2">pPPrrn</plasmid>
    </source>
</reference>
<proteinExistence type="predicted"/>
<sequence length="301" mass="34731">MDNRTIDFNGTSEEAKKRKQIARTLAGLDTNMTLDILPELDLLIPRPSQEEVELLEESILAEGLREPISIWKHNSKQIIVDGHNRYAILKRHNLPLEVNILHFQDIEEVKDWMINTQLGRRNLTDEKRAYLIGMKYEREKKQQGRKKKLDEEKRKDFPLLEGNTSNISAKTIANQVNQSDRTIRNYASFYRGVNLLSTEMQSDLLEGNIKISKGHLKKISQHAGQIKQPIQDLEELSKTVERFTLKSAPMPKPKASRALLEKDMIAKAEQVFAQSEHLTVEERAQLLDSLSQWAQSQKEQL</sequence>
<gene>
    <name evidence="1" type="ORF">PEPS_47920</name>
</gene>
<keyword evidence="2" id="KW-1185">Reference proteome</keyword>
<evidence type="ECO:0008006" key="3">
    <source>
        <dbReference type="Google" id="ProtNLM"/>
    </source>
</evidence>